<dbReference type="Gene3D" id="3.40.50.300">
    <property type="entry name" value="P-loop containing nucleotide triphosphate hydrolases"/>
    <property type="match status" value="1"/>
</dbReference>
<dbReference type="InterPro" id="IPR027417">
    <property type="entry name" value="P-loop_NTPase"/>
</dbReference>
<comment type="caution">
    <text evidence="1">The sequence shown here is derived from an EMBL/GenBank/DDBJ whole genome shotgun (WGS) entry which is preliminary data.</text>
</comment>
<dbReference type="Proteomes" id="UP001259832">
    <property type="component" value="Unassembled WGS sequence"/>
</dbReference>
<proteinExistence type="predicted"/>
<organism evidence="1 2">
    <name type="scientific">Phytophthora citrophthora</name>
    <dbReference type="NCBI Taxonomy" id="4793"/>
    <lineage>
        <taxon>Eukaryota</taxon>
        <taxon>Sar</taxon>
        <taxon>Stramenopiles</taxon>
        <taxon>Oomycota</taxon>
        <taxon>Peronosporomycetes</taxon>
        <taxon>Peronosporales</taxon>
        <taxon>Peronosporaceae</taxon>
        <taxon>Phytophthora</taxon>
    </lineage>
</organism>
<sequence>MNRDSTGISYLNRALGSSLKMKINSIELTPSYVNGTGIGRSDRALILYRRPSLMKQWKEINRFSIQTYALLWVVGPPGTGKPSAALAFAYSLDPNTLGQYFNCVRLEGDQKAVCIVKEKTLERDLAAILELTSETRRTIVFLDGYIDSSAAAKVARHECLSWYQQDKSKHRLVCVCSMVSIGKQYRPELYERIPTNVDEESLDCEMEDVGMSAGELHNQEVVYEQELFELTSWCFDDYKKAILNDDFFRNVADKFPTQSDPEKKATDRIKLLQEKFYIADGSARLMFDDSTEQASRALDIAIKAAPNIELYLKGFVDDSSTGTVNRLLAWYDGPSGYDVRLVSEYVVRHFAMVMGPHLIECFARACNVNPSMNGFILEAWFFAHLIHNGLVWSEHVGADTVEHHSWEKSPVVIFNPAKYPTAVSLDCPVWMAPTQWNRGGYDAVFIDKAAQLIRFVQVTRAESHKFDPRHFIELLDSLVVGDLEKVAMVELRFVVPVARRDTFTLSVSNEGFKKKVVQVATSPSRSTRSFPDQTLKGCRAKVMIVGVDYRITDHYWV</sequence>
<dbReference type="SUPFAM" id="SSF52540">
    <property type="entry name" value="P-loop containing nucleoside triphosphate hydrolases"/>
    <property type="match status" value="1"/>
</dbReference>
<dbReference type="AlphaFoldDB" id="A0AAD9GCE5"/>
<evidence type="ECO:0000313" key="2">
    <source>
        <dbReference type="Proteomes" id="UP001259832"/>
    </source>
</evidence>
<gene>
    <name evidence="1" type="ORF">P3T76_010442</name>
</gene>
<accession>A0AAD9GCE5</accession>
<protein>
    <recommendedName>
        <fullName evidence="3">Crinkler (CRN) family protein</fullName>
    </recommendedName>
</protein>
<reference evidence="1" key="1">
    <citation type="submission" date="2023-08" db="EMBL/GenBank/DDBJ databases">
        <title>Reference Genome Resource for the Citrus Pathogen Phytophthora citrophthora.</title>
        <authorList>
            <person name="Moller H."/>
            <person name="Coetzee B."/>
            <person name="Rose L.J."/>
            <person name="Van Niekerk J.M."/>
        </authorList>
    </citation>
    <scope>NUCLEOTIDE SEQUENCE</scope>
    <source>
        <strain evidence="1">STE-U-9442</strain>
    </source>
</reference>
<keyword evidence="2" id="KW-1185">Reference proteome</keyword>
<evidence type="ECO:0000313" key="1">
    <source>
        <dbReference type="EMBL" id="KAK1935747.1"/>
    </source>
</evidence>
<name>A0AAD9GCE5_9STRA</name>
<dbReference type="EMBL" id="JASMQC010000022">
    <property type="protein sequence ID" value="KAK1935747.1"/>
    <property type="molecule type" value="Genomic_DNA"/>
</dbReference>
<evidence type="ECO:0008006" key="3">
    <source>
        <dbReference type="Google" id="ProtNLM"/>
    </source>
</evidence>